<dbReference type="AlphaFoldDB" id="A0AAV4DK07"/>
<evidence type="ECO:0000256" key="1">
    <source>
        <dbReference type="SAM" id="MobiDB-lite"/>
    </source>
</evidence>
<accession>A0AAV4DK07</accession>
<proteinExistence type="predicted"/>
<dbReference type="EMBL" id="BLXT01007949">
    <property type="protein sequence ID" value="GFO44291.1"/>
    <property type="molecule type" value="Genomic_DNA"/>
</dbReference>
<dbReference type="Proteomes" id="UP000735302">
    <property type="component" value="Unassembled WGS sequence"/>
</dbReference>
<feature type="region of interest" description="Disordered" evidence="1">
    <location>
        <begin position="27"/>
        <end position="46"/>
    </location>
</feature>
<evidence type="ECO:0000313" key="3">
    <source>
        <dbReference type="Proteomes" id="UP000735302"/>
    </source>
</evidence>
<organism evidence="2 3">
    <name type="scientific">Plakobranchus ocellatus</name>
    <dbReference type="NCBI Taxonomy" id="259542"/>
    <lineage>
        <taxon>Eukaryota</taxon>
        <taxon>Metazoa</taxon>
        <taxon>Spiralia</taxon>
        <taxon>Lophotrochozoa</taxon>
        <taxon>Mollusca</taxon>
        <taxon>Gastropoda</taxon>
        <taxon>Heterobranchia</taxon>
        <taxon>Euthyneura</taxon>
        <taxon>Panpulmonata</taxon>
        <taxon>Sacoglossa</taxon>
        <taxon>Placobranchoidea</taxon>
        <taxon>Plakobranchidae</taxon>
        <taxon>Plakobranchus</taxon>
    </lineage>
</organism>
<gene>
    <name evidence="2" type="ORF">PoB_007079600</name>
</gene>
<keyword evidence="3" id="KW-1185">Reference proteome</keyword>
<protein>
    <submittedName>
        <fullName evidence="2">Uncharacterized protein</fullName>
    </submittedName>
</protein>
<sequence length="160" mass="17507">MEVAEARRMVQDIIAFRKSPGDCSKRTVWSRLSSGPAKDTTEGLPEGLGLTGVQLGSTYRECFPGREARHAIEADLQARLQASGEKMAVTPCRPVVLRSWTPLSGGDIARVELNIMPGKLDISPSGRQRGHWRDQCLSPLAARTSHLILLLLLPIRPQAT</sequence>
<name>A0AAV4DK07_9GAST</name>
<reference evidence="2 3" key="1">
    <citation type="journal article" date="2021" name="Elife">
        <title>Chloroplast acquisition without the gene transfer in kleptoplastic sea slugs, Plakobranchus ocellatus.</title>
        <authorList>
            <person name="Maeda T."/>
            <person name="Takahashi S."/>
            <person name="Yoshida T."/>
            <person name="Shimamura S."/>
            <person name="Takaki Y."/>
            <person name="Nagai Y."/>
            <person name="Toyoda A."/>
            <person name="Suzuki Y."/>
            <person name="Arimoto A."/>
            <person name="Ishii H."/>
            <person name="Satoh N."/>
            <person name="Nishiyama T."/>
            <person name="Hasebe M."/>
            <person name="Maruyama T."/>
            <person name="Minagawa J."/>
            <person name="Obokata J."/>
            <person name="Shigenobu S."/>
        </authorList>
    </citation>
    <scope>NUCLEOTIDE SEQUENCE [LARGE SCALE GENOMIC DNA]</scope>
</reference>
<comment type="caution">
    <text evidence="2">The sequence shown here is derived from an EMBL/GenBank/DDBJ whole genome shotgun (WGS) entry which is preliminary data.</text>
</comment>
<evidence type="ECO:0000313" key="2">
    <source>
        <dbReference type="EMBL" id="GFO44291.1"/>
    </source>
</evidence>